<sequence>MWAELVKVDEIGDLDAVSLIIFASDSCYEELREQFGNIKAKNVFGAVFPGVIFDGKKYEDRAIALRFDFEISGFRGCVPADVKAETLLTLADGFHENVESTLENVYFKLGNTVKYLGGGAGSLNRRIDCLFDKDGFFSNDVLFVSLPFDCNIAVRHGWQETGYSFVSTRTSGRKILELDWTPAFEAYKDILAQFDIEISRKNFFDVAMAYPFGISKICGEDIIRDPLYLDKSSIICAGKVPRNHILKLMRGEKDRLVEAARECAEAVEGNVSFDCISRVLYLGDEFKREARHLKGTFGALTIGEIACSRGIVEFFNKTLVVGGIHEKVYLA</sequence>
<feature type="domain" description="FIST" evidence="1">
    <location>
        <begin position="15"/>
        <end position="182"/>
    </location>
</feature>
<dbReference type="InterPro" id="IPR013702">
    <property type="entry name" value="FIST_domain_N"/>
</dbReference>
<dbReference type="OrthoDB" id="140075at2157"/>
<evidence type="ECO:0000259" key="1">
    <source>
        <dbReference type="SMART" id="SM00897"/>
    </source>
</evidence>
<dbReference type="HOGENOM" id="CLU_052774_0_0_2"/>
<organism evidence="3 4">
    <name type="scientific">Archaeoglobus profundus (strain DSM 5631 / JCM 9629 / NBRC 100127 / Av18)</name>
    <dbReference type="NCBI Taxonomy" id="572546"/>
    <lineage>
        <taxon>Archaea</taxon>
        <taxon>Methanobacteriati</taxon>
        <taxon>Methanobacteriota</taxon>
        <taxon>Archaeoglobi</taxon>
        <taxon>Archaeoglobales</taxon>
        <taxon>Archaeoglobaceae</taxon>
        <taxon>Archaeoglobus</taxon>
    </lineage>
</organism>
<dbReference type="Pfam" id="PF08495">
    <property type="entry name" value="FIST"/>
    <property type="match status" value="1"/>
</dbReference>
<proteinExistence type="predicted"/>
<dbReference type="PaxDb" id="572546-Arcpr_0623"/>
<dbReference type="GeneID" id="8739283"/>
<dbReference type="EMBL" id="CP001857">
    <property type="protein sequence ID" value="ADB57688.1"/>
    <property type="molecule type" value="Genomic_DNA"/>
</dbReference>
<dbReference type="PANTHER" id="PTHR40252:SF2">
    <property type="entry name" value="BLR0328 PROTEIN"/>
    <property type="match status" value="1"/>
</dbReference>
<dbReference type="SMART" id="SM00897">
    <property type="entry name" value="FIST"/>
    <property type="match status" value="1"/>
</dbReference>
<evidence type="ECO:0000313" key="4">
    <source>
        <dbReference type="Proteomes" id="UP000001901"/>
    </source>
</evidence>
<dbReference type="SMART" id="SM01204">
    <property type="entry name" value="FIST_C"/>
    <property type="match status" value="1"/>
</dbReference>
<feature type="domain" description="FIST C-domain" evidence="2">
    <location>
        <begin position="183"/>
        <end position="308"/>
    </location>
</feature>
<dbReference type="RefSeq" id="WP_012940024.1">
    <property type="nucleotide sequence ID" value="NC_013741.1"/>
</dbReference>
<dbReference type="KEGG" id="apo:Arcpr_0623"/>
<dbReference type="PANTHER" id="PTHR40252">
    <property type="entry name" value="BLR0328 PROTEIN"/>
    <property type="match status" value="1"/>
</dbReference>
<dbReference type="InterPro" id="IPR019494">
    <property type="entry name" value="FIST_C"/>
</dbReference>
<evidence type="ECO:0000313" key="3">
    <source>
        <dbReference type="EMBL" id="ADB57688.1"/>
    </source>
</evidence>
<protein>
    <recommendedName>
        <fullName evidence="5">FIST domain-containing protein</fullName>
    </recommendedName>
</protein>
<dbReference type="Proteomes" id="UP000001901">
    <property type="component" value="Chromosome"/>
</dbReference>
<dbReference type="STRING" id="572546.Arcpr_0623"/>
<dbReference type="Pfam" id="PF10442">
    <property type="entry name" value="FIST_C"/>
    <property type="match status" value="1"/>
</dbReference>
<evidence type="ECO:0000259" key="2">
    <source>
        <dbReference type="SMART" id="SM01204"/>
    </source>
</evidence>
<accession>D2RHB3</accession>
<name>D2RHB3_ARCPA</name>
<gene>
    <name evidence="3" type="ordered locus">Arcpr_0623</name>
</gene>
<dbReference type="eggNOG" id="arCOG02838">
    <property type="taxonomic scope" value="Archaea"/>
</dbReference>
<keyword evidence="4" id="KW-1185">Reference proteome</keyword>
<dbReference type="AlphaFoldDB" id="D2RHB3"/>
<reference evidence="3 4" key="1">
    <citation type="journal article" date="2010" name="Stand. Genomic Sci.">
        <title>Complete genome sequence of Archaeoglobus profundus type strain (AV18).</title>
        <authorList>
            <person name="von Jan M."/>
            <person name="Lapidus A."/>
            <person name="Del Rio T.G."/>
            <person name="Copeland A."/>
            <person name="Tice H."/>
            <person name="Cheng J.F."/>
            <person name="Lucas S."/>
            <person name="Chen F."/>
            <person name="Nolan M."/>
            <person name="Goodwin L."/>
            <person name="Han C."/>
            <person name="Pitluck S."/>
            <person name="Liolios K."/>
            <person name="Ivanova N."/>
            <person name="Mavromatis K."/>
            <person name="Ovchinnikova G."/>
            <person name="Chertkov O."/>
            <person name="Pati A."/>
            <person name="Chen A."/>
            <person name="Palaniappan K."/>
            <person name="Land M."/>
            <person name="Hauser L."/>
            <person name="Chang Y.J."/>
            <person name="Jeffries C.D."/>
            <person name="Saunders E."/>
            <person name="Brettin T."/>
            <person name="Detter J.C."/>
            <person name="Chain P."/>
            <person name="Eichinger K."/>
            <person name="Huber H."/>
            <person name="Spring S."/>
            <person name="Rohde M."/>
            <person name="Goker M."/>
            <person name="Wirth R."/>
            <person name="Woyke T."/>
            <person name="Bristow J."/>
            <person name="Eisen J.A."/>
            <person name="Markowitz V."/>
            <person name="Hugenholtz P."/>
            <person name="Kyrpides N.C."/>
            <person name="Klenk H.P."/>
        </authorList>
    </citation>
    <scope>NUCLEOTIDE SEQUENCE [LARGE SCALE GENOMIC DNA]</scope>
    <source>
        <strain evidence="4">DSM 5631 / JCM 9629 / NBRC 100127 / Av18</strain>
    </source>
</reference>
<evidence type="ECO:0008006" key="5">
    <source>
        <dbReference type="Google" id="ProtNLM"/>
    </source>
</evidence>